<evidence type="ECO:0000256" key="3">
    <source>
        <dbReference type="PIRNR" id="PIRNR029218"/>
    </source>
</evidence>
<dbReference type="PIRSF" id="PIRSF029218">
    <property type="entry name" value="ParE"/>
    <property type="match status" value="1"/>
</dbReference>
<proteinExistence type="inferred from homology"/>
<keyword evidence="5" id="KW-1185">Reference proteome</keyword>
<dbReference type="InterPro" id="IPR035093">
    <property type="entry name" value="RelE/ParE_toxin_dom_sf"/>
</dbReference>
<gene>
    <name evidence="4" type="ORF">CKO31_20930</name>
</gene>
<dbReference type="Proteomes" id="UP000748752">
    <property type="component" value="Unassembled WGS sequence"/>
</dbReference>
<dbReference type="EMBL" id="NRRV01000070">
    <property type="protein sequence ID" value="MBK1633170.1"/>
    <property type="molecule type" value="Genomic_DNA"/>
</dbReference>
<evidence type="ECO:0000256" key="2">
    <source>
        <dbReference type="ARBA" id="ARBA00022649"/>
    </source>
</evidence>
<reference evidence="4 5" key="1">
    <citation type="journal article" date="2020" name="Microorganisms">
        <title>Osmotic Adaptation and Compatible Solute Biosynthesis of Phototrophic Bacteria as Revealed from Genome Analyses.</title>
        <authorList>
            <person name="Imhoff J.F."/>
            <person name="Rahn T."/>
            <person name="Kunzel S."/>
            <person name="Keller A."/>
            <person name="Neulinger S.C."/>
        </authorList>
    </citation>
    <scope>NUCLEOTIDE SEQUENCE [LARGE SCALE GENOMIC DNA]</scope>
    <source>
        <strain evidence="4 5">DSM 6210</strain>
    </source>
</reference>
<comment type="caution">
    <text evidence="4">The sequence shown here is derived from an EMBL/GenBank/DDBJ whole genome shotgun (WGS) entry which is preliminary data.</text>
</comment>
<evidence type="ECO:0000256" key="1">
    <source>
        <dbReference type="ARBA" id="ARBA00006226"/>
    </source>
</evidence>
<keyword evidence="2" id="KW-1277">Toxin-antitoxin system</keyword>
<dbReference type="InterPro" id="IPR028344">
    <property type="entry name" value="ParE1/4"/>
</dbReference>
<comment type="similarity">
    <text evidence="1 3">Belongs to the RelE toxin family.</text>
</comment>
<organism evidence="4 5">
    <name type="scientific">Thiohalocapsa halophila</name>
    <dbReference type="NCBI Taxonomy" id="69359"/>
    <lineage>
        <taxon>Bacteria</taxon>
        <taxon>Pseudomonadati</taxon>
        <taxon>Pseudomonadota</taxon>
        <taxon>Gammaproteobacteria</taxon>
        <taxon>Chromatiales</taxon>
        <taxon>Chromatiaceae</taxon>
        <taxon>Thiohalocapsa</taxon>
    </lineage>
</organism>
<dbReference type="PANTHER" id="PTHR33755:SF9">
    <property type="entry name" value="TOXIN PARE1"/>
    <property type="match status" value="1"/>
</dbReference>
<name>A0ABS1CMZ1_9GAMM</name>
<dbReference type="Gene3D" id="3.30.2310.20">
    <property type="entry name" value="RelE-like"/>
    <property type="match status" value="1"/>
</dbReference>
<dbReference type="InterPro" id="IPR051803">
    <property type="entry name" value="TA_system_RelE-like_toxin"/>
</dbReference>
<protein>
    <recommendedName>
        <fullName evidence="3">Toxin</fullName>
    </recommendedName>
</protein>
<dbReference type="PANTHER" id="PTHR33755">
    <property type="entry name" value="TOXIN PARE1-RELATED"/>
    <property type="match status" value="1"/>
</dbReference>
<sequence>MVEIHKQVAAEDDLVAIWRYSFETWGVEQADRYLDELNKGIDALAGNPGLGSDCGHIRAGYRRLRIRHHSVYYRLKATRIEVVRVLHERMDADRHLSKH</sequence>
<evidence type="ECO:0000313" key="4">
    <source>
        <dbReference type="EMBL" id="MBK1633170.1"/>
    </source>
</evidence>
<dbReference type="Pfam" id="PF05016">
    <property type="entry name" value="ParE_toxin"/>
    <property type="match status" value="1"/>
</dbReference>
<evidence type="ECO:0000313" key="5">
    <source>
        <dbReference type="Proteomes" id="UP000748752"/>
    </source>
</evidence>
<accession>A0ABS1CMZ1</accession>
<dbReference type="InterPro" id="IPR007712">
    <property type="entry name" value="RelE/ParE_toxin"/>
</dbReference>